<dbReference type="InterPro" id="IPR055558">
    <property type="entry name" value="DUF7134"/>
</dbReference>
<keyword evidence="9" id="KW-1133">Transmembrane helix</keyword>
<protein>
    <recommendedName>
        <fullName evidence="2">histidine kinase</fullName>
        <ecNumber evidence="2">2.7.13.3</ecNumber>
    </recommendedName>
</protein>
<comment type="catalytic activity">
    <reaction evidence="1">
        <text>ATP + protein L-histidine = ADP + protein N-phospho-L-histidine.</text>
        <dbReference type="EC" id="2.7.13.3"/>
    </reaction>
</comment>
<evidence type="ECO:0000256" key="6">
    <source>
        <dbReference type="ARBA" id="ARBA00022777"/>
    </source>
</evidence>
<dbReference type="CDD" id="cd16917">
    <property type="entry name" value="HATPase_UhpB-NarQ-NarX-like"/>
    <property type="match status" value="1"/>
</dbReference>
<dbReference type="RefSeq" id="WP_153278238.1">
    <property type="nucleotide sequence ID" value="NZ_CP034550.1"/>
</dbReference>
<dbReference type="Gene3D" id="1.20.5.1930">
    <property type="match status" value="1"/>
</dbReference>
<keyword evidence="14" id="KW-1185">Reference proteome</keyword>
<keyword evidence="3" id="KW-0597">Phosphoprotein</keyword>
<name>A0A5Q0GZK4_SACSY</name>
<proteinExistence type="predicted"/>
<feature type="domain" description="Histidine kinase/HSP90-like ATPase" evidence="10">
    <location>
        <begin position="270"/>
        <end position="360"/>
    </location>
</feature>
<dbReference type="InterPro" id="IPR011712">
    <property type="entry name" value="Sig_transdc_His_kin_sub3_dim/P"/>
</dbReference>
<evidence type="ECO:0000256" key="9">
    <source>
        <dbReference type="SAM" id="Phobius"/>
    </source>
</evidence>
<dbReference type="GO" id="GO:0000155">
    <property type="term" value="F:phosphorelay sensor kinase activity"/>
    <property type="evidence" value="ECO:0007669"/>
    <property type="project" value="InterPro"/>
</dbReference>
<keyword evidence="9" id="KW-0812">Transmembrane</keyword>
<dbReference type="Proteomes" id="UP000325787">
    <property type="component" value="Chromosome"/>
</dbReference>
<feature type="transmembrane region" description="Helical" evidence="9">
    <location>
        <begin position="65"/>
        <end position="98"/>
    </location>
</feature>
<evidence type="ECO:0000313" key="13">
    <source>
        <dbReference type="EMBL" id="QFZ19388.1"/>
    </source>
</evidence>
<reference evidence="14" key="1">
    <citation type="journal article" date="2021" name="Curr. Microbiol.">
        <title>Complete genome of nocamycin-producing strain Saccharothrix syringae NRRL B-16468 reveals the biosynthetic potential for secondary metabolites.</title>
        <authorList>
            <person name="Mo X."/>
            <person name="Yang S."/>
        </authorList>
    </citation>
    <scope>NUCLEOTIDE SEQUENCE [LARGE SCALE GENOMIC DNA]</scope>
    <source>
        <strain evidence="14">ATCC 51364 / DSM 43886 / JCM 6844 / KCTC 9398 / NBRC 14523 / NRRL B-16468 / INA 2240</strain>
    </source>
</reference>
<dbReference type="InterPro" id="IPR003594">
    <property type="entry name" value="HATPase_dom"/>
</dbReference>
<evidence type="ECO:0000259" key="12">
    <source>
        <dbReference type="Pfam" id="PF23539"/>
    </source>
</evidence>
<dbReference type="GO" id="GO:0005524">
    <property type="term" value="F:ATP binding"/>
    <property type="evidence" value="ECO:0007669"/>
    <property type="project" value="UniProtKB-KW"/>
</dbReference>
<gene>
    <name evidence="13" type="ORF">EKG83_19845</name>
</gene>
<evidence type="ECO:0000313" key="14">
    <source>
        <dbReference type="Proteomes" id="UP000325787"/>
    </source>
</evidence>
<evidence type="ECO:0000256" key="7">
    <source>
        <dbReference type="ARBA" id="ARBA00022840"/>
    </source>
</evidence>
<evidence type="ECO:0000259" key="10">
    <source>
        <dbReference type="Pfam" id="PF02518"/>
    </source>
</evidence>
<accession>A0A5Q0GZK4</accession>
<evidence type="ECO:0000256" key="5">
    <source>
        <dbReference type="ARBA" id="ARBA00022741"/>
    </source>
</evidence>
<dbReference type="EMBL" id="CP034550">
    <property type="protein sequence ID" value="QFZ19388.1"/>
    <property type="molecule type" value="Genomic_DNA"/>
</dbReference>
<dbReference type="AlphaFoldDB" id="A0A5Q0GZK4"/>
<organism evidence="13 14">
    <name type="scientific">Saccharothrix syringae</name>
    <name type="common">Nocardiopsis syringae</name>
    <dbReference type="NCBI Taxonomy" id="103733"/>
    <lineage>
        <taxon>Bacteria</taxon>
        <taxon>Bacillati</taxon>
        <taxon>Actinomycetota</taxon>
        <taxon>Actinomycetes</taxon>
        <taxon>Pseudonocardiales</taxon>
        <taxon>Pseudonocardiaceae</taxon>
        <taxon>Saccharothrix</taxon>
    </lineage>
</organism>
<sequence>MDVILFSDAPLRVGDRRFWSTMGYLGLVLTVLLVRRRRPAAVFAAVLVLAVLAEPLSGFDFRPEIVVYLGLFTAAVRCRIEVAVGALVCMLLYVIRIATLHFDIHSPEDLVVELAAAAYLTMLPVSVWATGRWVRTSREHARDLEARRELEARQAVVEERARIARELHDVVSHAVTVVVLQAAGGRRVLDRDPARAHRVFDTIERVGEEAMGELRRMLDVLRTDGVTGPAEPRSGVADLPRLLDSVRAVGVGVALRVTGEPRTVAPSVDLAVYRVVQEGLTNVTKHAGADASAEVRLTWAGDRVEVEVTDDGGGAAPRRGLSTGHGLPGLRERLAVLGGDLTAGQLHGGGFRLTAVLPVADRLALSS</sequence>
<feature type="transmembrane region" description="Helical" evidence="9">
    <location>
        <begin position="17"/>
        <end position="34"/>
    </location>
</feature>
<dbReference type="GO" id="GO:0046983">
    <property type="term" value="F:protein dimerization activity"/>
    <property type="evidence" value="ECO:0007669"/>
    <property type="project" value="InterPro"/>
</dbReference>
<keyword evidence="8" id="KW-0902">Two-component regulatory system</keyword>
<keyword evidence="9" id="KW-0472">Membrane</keyword>
<evidence type="ECO:0000256" key="8">
    <source>
        <dbReference type="ARBA" id="ARBA00023012"/>
    </source>
</evidence>
<dbReference type="Pfam" id="PF02518">
    <property type="entry name" value="HATPase_c"/>
    <property type="match status" value="1"/>
</dbReference>
<feature type="domain" description="Signal transduction histidine kinase subgroup 3 dimerisation and phosphoacceptor" evidence="11">
    <location>
        <begin position="159"/>
        <end position="224"/>
    </location>
</feature>
<dbReference type="SUPFAM" id="SSF55874">
    <property type="entry name" value="ATPase domain of HSP90 chaperone/DNA topoisomerase II/histidine kinase"/>
    <property type="match status" value="1"/>
</dbReference>
<evidence type="ECO:0000256" key="2">
    <source>
        <dbReference type="ARBA" id="ARBA00012438"/>
    </source>
</evidence>
<dbReference type="InterPro" id="IPR036890">
    <property type="entry name" value="HATPase_C_sf"/>
</dbReference>
<keyword evidence="7" id="KW-0067">ATP-binding</keyword>
<evidence type="ECO:0000256" key="3">
    <source>
        <dbReference type="ARBA" id="ARBA00022553"/>
    </source>
</evidence>
<dbReference type="EC" id="2.7.13.3" evidence="2"/>
<dbReference type="GO" id="GO:0016020">
    <property type="term" value="C:membrane"/>
    <property type="evidence" value="ECO:0007669"/>
    <property type="project" value="InterPro"/>
</dbReference>
<evidence type="ECO:0000259" key="11">
    <source>
        <dbReference type="Pfam" id="PF07730"/>
    </source>
</evidence>
<dbReference type="Gene3D" id="3.30.565.10">
    <property type="entry name" value="Histidine kinase-like ATPase, C-terminal domain"/>
    <property type="match status" value="1"/>
</dbReference>
<dbReference type="KEGG" id="ssyi:EKG83_19845"/>
<feature type="transmembrane region" description="Helical" evidence="9">
    <location>
        <begin position="110"/>
        <end position="129"/>
    </location>
</feature>
<dbReference type="Pfam" id="PF07730">
    <property type="entry name" value="HisKA_3"/>
    <property type="match status" value="1"/>
</dbReference>
<feature type="domain" description="DUF7134" evidence="12">
    <location>
        <begin position="26"/>
        <end position="138"/>
    </location>
</feature>
<evidence type="ECO:0000256" key="1">
    <source>
        <dbReference type="ARBA" id="ARBA00000085"/>
    </source>
</evidence>
<keyword evidence="6 13" id="KW-0418">Kinase</keyword>
<dbReference type="Pfam" id="PF23539">
    <property type="entry name" value="DUF7134"/>
    <property type="match status" value="1"/>
</dbReference>
<keyword evidence="5" id="KW-0547">Nucleotide-binding</keyword>
<keyword evidence="4" id="KW-0808">Transferase</keyword>
<dbReference type="PANTHER" id="PTHR24421">
    <property type="entry name" value="NITRATE/NITRITE SENSOR PROTEIN NARX-RELATED"/>
    <property type="match status" value="1"/>
</dbReference>
<dbReference type="PANTHER" id="PTHR24421:SF10">
    <property type="entry name" value="NITRATE_NITRITE SENSOR PROTEIN NARQ"/>
    <property type="match status" value="1"/>
</dbReference>
<dbReference type="InterPro" id="IPR050482">
    <property type="entry name" value="Sensor_HK_TwoCompSys"/>
</dbReference>
<evidence type="ECO:0000256" key="4">
    <source>
        <dbReference type="ARBA" id="ARBA00022679"/>
    </source>
</evidence>